<dbReference type="GO" id="GO:0000155">
    <property type="term" value="F:phosphorelay sensor kinase activity"/>
    <property type="evidence" value="ECO:0007669"/>
    <property type="project" value="TreeGrafter"/>
</dbReference>
<keyword evidence="9" id="KW-1185">Reference proteome</keyword>
<dbReference type="SUPFAM" id="SSF55874">
    <property type="entry name" value="ATPase domain of HSP90 chaperone/DNA topoisomerase II/histidine kinase"/>
    <property type="match status" value="1"/>
</dbReference>
<dbReference type="PANTHER" id="PTHR43547">
    <property type="entry name" value="TWO-COMPONENT HISTIDINE KINASE"/>
    <property type="match status" value="1"/>
</dbReference>
<organism evidence="8 9">
    <name type="scientific">Clostridium paridis</name>
    <dbReference type="NCBI Taxonomy" id="2803863"/>
    <lineage>
        <taxon>Bacteria</taxon>
        <taxon>Bacillati</taxon>
        <taxon>Bacillota</taxon>
        <taxon>Clostridia</taxon>
        <taxon>Eubacteriales</taxon>
        <taxon>Clostridiaceae</taxon>
        <taxon>Clostridium</taxon>
    </lineage>
</organism>
<dbReference type="Proteomes" id="UP000623681">
    <property type="component" value="Unassembled WGS sequence"/>
</dbReference>
<dbReference type="AlphaFoldDB" id="A0A937K6J4"/>
<dbReference type="RefSeq" id="WP_202769333.1">
    <property type="nucleotide sequence ID" value="NZ_JAESWA010000028.1"/>
</dbReference>
<keyword evidence="6" id="KW-0812">Transmembrane</keyword>
<dbReference type="EC" id="2.7.13.3" evidence="2"/>
<evidence type="ECO:0000256" key="4">
    <source>
        <dbReference type="ARBA" id="ARBA00022777"/>
    </source>
</evidence>
<keyword evidence="4" id="KW-0418">Kinase</keyword>
<sequence length="423" mass="48643">MLYKVFDILNSFCQSILFVWISNNIAEKENKNTRNKSYLLVALIFAIINIFTYIPMSSPLANFIMVTLVLALIVLFYRKKVNDGFWGFGLAYAIITTLSYFLVTFYQHFFTKLNLGMPQDVEAIIFIYIPAFISYIFIYKYRKNLFEVVISLKAYKISIIVILLIDYAFIFIDTLRIEWTIESMGITFKFLLYFVSLIAFIFSLIYFARINSNTKEVELLNTELNDKIIELKKIKHDYGSEISSLYGLYQLGRYDRMGELLKGIVERYQNTSSVINLNVQANPMVTSILNNALSKGINIVAFDNADYENLSISDSELLKLLSNIINNAIDVLLNIQNATIKYNSYNSYDGIIVNIENNGPEIPKENREKIFKAGFSTKSDVDGERGYGLSIVRDVINKSGGEIVLRSTKSWTEFSIKIPYKRC</sequence>
<evidence type="ECO:0000313" key="9">
    <source>
        <dbReference type="Proteomes" id="UP000623681"/>
    </source>
</evidence>
<dbReference type="Gene3D" id="3.30.565.10">
    <property type="entry name" value="Histidine kinase-like ATPase, C-terminal domain"/>
    <property type="match status" value="1"/>
</dbReference>
<feature type="transmembrane region" description="Helical" evidence="6">
    <location>
        <begin position="38"/>
        <end position="54"/>
    </location>
</feature>
<feature type="transmembrane region" description="Helical" evidence="6">
    <location>
        <begin position="190"/>
        <end position="208"/>
    </location>
</feature>
<protein>
    <recommendedName>
        <fullName evidence="2">histidine kinase</fullName>
        <ecNumber evidence="2">2.7.13.3</ecNumber>
    </recommendedName>
</protein>
<feature type="transmembrane region" description="Helical" evidence="6">
    <location>
        <begin position="60"/>
        <end position="77"/>
    </location>
</feature>
<feature type="transmembrane region" description="Helical" evidence="6">
    <location>
        <begin position="153"/>
        <end position="170"/>
    </location>
</feature>
<gene>
    <name evidence="8" type="ORF">JK634_18965</name>
</gene>
<keyword evidence="6" id="KW-1133">Transmembrane helix</keyword>
<dbReference type="PROSITE" id="PS50109">
    <property type="entry name" value="HIS_KIN"/>
    <property type="match status" value="1"/>
</dbReference>
<evidence type="ECO:0000256" key="1">
    <source>
        <dbReference type="ARBA" id="ARBA00000085"/>
    </source>
</evidence>
<dbReference type="PANTHER" id="PTHR43547:SF10">
    <property type="entry name" value="SENSOR HISTIDINE KINASE DCUS"/>
    <property type="match status" value="1"/>
</dbReference>
<evidence type="ECO:0000259" key="7">
    <source>
        <dbReference type="PROSITE" id="PS50109"/>
    </source>
</evidence>
<keyword evidence="4" id="KW-0808">Transferase</keyword>
<dbReference type="InterPro" id="IPR005467">
    <property type="entry name" value="His_kinase_dom"/>
</dbReference>
<feature type="domain" description="Histidine kinase" evidence="7">
    <location>
        <begin position="255"/>
        <end position="422"/>
    </location>
</feature>
<evidence type="ECO:0000256" key="6">
    <source>
        <dbReference type="SAM" id="Phobius"/>
    </source>
</evidence>
<dbReference type="InterPro" id="IPR004358">
    <property type="entry name" value="Sig_transdc_His_kin-like_C"/>
</dbReference>
<keyword evidence="6" id="KW-0472">Membrane</keyword>
<evidence type="ECO:0000256" key="3">
    <source>
        <dbReference type="ARBA" id="ARBA00022553"/>
    </source>
</evidence>
<evidence type="ECO:0000313" key="8">
    <source>
        <dbReference type="EMBL" id="MBL4933870.1"/>
    </source>
</evidence>
<evidence type="ECO:0000256" key="2">
    <source>
        <dbReference type="ARBA" id="ARBA00012438"/>
    </source>
</evidence>
<dbReference type="InterPro" id="IPR003594">
    <property type="entry name" value="HATPase_dom"/>
</dbReference>
<comment type="catalytic activity">
    <reaction evidence="1">
        <text>ATP + protein L-histidine = ADP + protein N-phospho-L-histidine.</text>
        <dbReference type="EC" id="2.7.13.3"/>
    </reaction>
</comment>
<dbReference type="Gene3D" id="1.10.287.130">
    <property type="match status" value="1"/>
</dbReference>
<feature type="transmembrane region" description="Helical" evidence="6">
    <location>
        <begin position="123"/>
        <end position="141"/>
    </location>
</feature>
<dbReference type="PRINTS" id="PR00344">
    <property type="entry name" value="BCTRLSENSOR"/>
</dbReference>
<evidence type="ECO:0000256" key="5">
    <source>
        <dbReference type="ARBA" id="ARBA00023012"/>
    </source>
</evidence>
<feature type="transmembrane region" description="Helical" evidence="6">
    <location>
        <begin position="84"/>
        <end position="103"/>
    </location>
</feature>
<proteinExistence type="predicted"/>
<keyword evidence="5" id="KW-0902">Two-component regulatory system</keyword>
<dbReference type="InterPro" id="IPR036890">
    <property type="entry name" value="HATPase_C_sf"/>
</dbReference>
<comment type="caution">
    <text evidence="8">The sequence shown here is derived from an EMBL/GenBank/DDBJ whole genome shotgun (WGS) entry which is preliminary data.</text>
</comment>
<dbReference type="Pfam" id="PF02518">
    <property type="entry name" value="HATPase_c"/>
    <property type="match status" value="1"/>
</dbReference>
<name>A0A937K6J4_9CLOT</name>
<dbReference type="SMART" id="SM00387">
    <property type="entry name" value="HATPase_c"/>
    <property type="match status" value="1"/>
</dbReference>
<keyword evidence="3" id="KW-0597">Phosphoprotein</keyword>
<accession>A0A937K6J4</accession>
<reference evidence="8" key="1">
    <citation type="submission" date="2021-01" db="EMBL/GenBank/DDBJ databases">
        <title>Genome public.</title>
        <authorList>
            <person name="Liu C."/>
            <person name="Sun Q."/>
        </authorList>
    </citation>
    <scope>NUCLEOTIDE SEQUENCE</scope>
    <source>
        <strain evidence="8">YIM B02565</strain>
    </source>
</reference>
<dbReference type="EMBL" id="JAESWA010000028">
    <property type="protein sequence ID" value="MBL4933870.1"/>
    <property type="molecule type" value="Genomic_DNA"/>
</dbReference>